<comment type="similarity">
    <text evidence="5">Belongs to the cytochrome P450 family.</text>
</comment>
<dbReference type="InterPro" id="IPR001128">
    <property type="entry name" value="Cyt_P450"/>
</dbReference>
<keyword evidence="5" id="KW-0503">Monooxygenase</keyword>
<dbReference type="PRINTS" id="PR00385">
    <property type="entry name" value="P450"/>
</dbReference>
<dbReference type="Proteomes" id="UP000242875">
    <property type="component" value="Unassembled WGS sequence"/>
</dbReference>
<dbReference type="InterPro" id="IPR002401">
    <property type="entry name" value="Cyt_P450_E_grp-I"/>
</dbReference>
<dbReference type="AlphaFoldDB" id="A0A261XZC5"/>
<evidence type="ECO:0000313" key="6">
    <source>
        <dbReference type="EMBL" id="OZJ03717.1"/>
    </source>
</evidence>
<evidence type="ECO:0008006" key="8">
    <source>
        <dbReference type="Google" id="ProtNLM"/>
    </source>
</evidence>
<evidence type="ECO:0000256" key="2">
    <source>
        <dbReference type="ARBA" id="ARBA00023002"/>
    </source>
</evidence>
<dbReference type="PANTHER" id="PTHR46300">
    <property type="entry name" value="P450, PUTATIVE (EUROFUNG)-RELATED-RELATED"/>
    <property type="match status" value="1"/>
</dbReference>
<dbReference type="InterPro" id="IPR050364">
    <property type="entry name" value="Cytochrome_P450_fung"/>
</dbReference>
<dbReference type="GO" id="GO:0004497">
    <property type="term" value="F:monooxygenase activity"/>
    <property type="evidence" value="ECO:0007669"/>
    <property type="project" value="UniProtKB-KW"/>
</dbReference>
<dbReference type="SUPFAM" id="SSF48264">
    <property type="entry name" value="Cytochrome P450"/>
    <property type="match status" value="1"/>
</dbReference>
<dbReference type="OrthoDB" id="1055148at2759"/>
<dbReference type="PANTHER" id="PTHR46300:SF6">
    <property type="entry name" value="CYTOCHROME P450 2C30"/>
    <property type="match status" value="1"/>
</dbReference>
<dbReference type="GO" id="GO:0020037">
    <property type="term" value="F:heme binding"/>
    <property type="evidence" value="ECO:0007669"/>
    <property type="project" value="InterPro"/>
</dbReference>
<comment type="cofactor">
    <cofactor evidence="4">
        <name>heme</name>
        <dbReference type="ChEBI" id="CHEBI:30413"/>
    </cofactor>
</comment>
<dbReference type="InterPro" id="IPR017972">
    <property type="entry name" value="Cyt_P450_CS"/>
</dbReference>
<gene>
    <name evidence="6" type="ORF">BZG36_03313</name>
</gene>
<dbReference type="PROSITE" id="PS00086">
    <property type="entry name" value="CYTOCHROME_P450"/>
    <property type="match status" value="1"/>
</dbReference>
<feature type="binding site" description="axial binding residue" evidence="4">
    <location>
        <position position="455"/>
    </location>
    <ligand>
        <name>heme</name>
        <dbReference type="ChEBI" id="CHEBI:30413"/>
    </ligand>
    <ligandPart>
        <name>Fe</name>
        <dbReference type="ChEBI" id="CHEBI:18248"/>
    </ligandPart>
</feature>
<evidence type="ECO:0000256" key="1">
    <source>
        <dbReference type="ARBA" id="ARBA00022723"/>
    </source>
</evidence>
<protein>
    <recommendedName>
        <fullName evidence="8">Cytochrome P450</fullName>
    </recommendedName>
</protein>
<dbReference type="GO" id="GO:0005506">
    <property type="term" value="F:iron ion binding"/>
    <property type="evidence" value="ECO:0007669"/>
    <property type="project" value="InterPro"/>
</dbReference>
<dbReference type="PRINTS" id="PR00463">
    <property type="entry name" value="EP450I"/>
</dbReference>
<organism evidence="6 7">
    <name type="scientific">Bifiguratus adelaidae</name>
    <dbReference type="NCBI Taxonomy" id="1938954"/>
    <lineage>
        <taxon>Eukaryota</taxon>
        <taxon>Fungi</taxon>
        <taxon>Fungi incertae sedis</taxon>
        <taxon>Mucoromycota</taxon>
        <taxon>Mucoromycotina</taxon>
        <taxon>Endogonomycetes</taxon>
        <taxon>Endogonales</taxon>
        <taxon>Endogonales incertae sedis</taxon>
        <taxon>Bifiguratus</taxon>
    </lineage>
</organism>
<proteinExistence type="inferred from homology"/>
<dbReference type="Pfam" id="PF00067">
    <property type="entry name" value="p450"/>
    <property type="match status" value="1"/>
</dbReference>
<keyword evidence="1 4" id="KW-0479">Metal-binding</keyword>
<keyword evidence="3 4" id="KW-0408">Iron</keyword>
<dbReference type="GO" id="GO:0016705">
    <property type="term" value="F:oxidoreductase activity, acting on paired donors, with incorporation or reduction of molecular oxygen"/>
    <property type="evidence" value="ECO:0007669"/>
    <property type="project" value="InterPro"/>
</dbReference>
<dbReference type="EMBL" id="MVBO01000072">
    <property type="protein sequence ID" value="OZJ03717.1"/>
    <property type="molecule type" value="Genomic_DNA"/>
</dbReference>
<keyword evidence="7" id="KW-1185">Reference proteome</keyword>
<evidence type="ECO:0000256" key="3">
    <source>
        <dbReference type="ARBA" id="ARBA00023004"/>
    </source>
</evidence>
<comment type="caution">
    <text evidence="6">The sequence shown here is derived from an EMBL/GenBank/DDBJ whole genome shotgun (WGS) entry which is preliminary data.</text>
</comment>
<dbReference type="Gene3D" id="1.10.630.10">
    <property type="entry name" value="Cytochrome P450"/>
    <property type="match status" value="1"/>
</dbReference>
<evidence type="ECO:0000313" key="7">
    <source>
        <dbReference type="Proteomes" id="UP000242875"/>
    </source>
</evidence>
<evidence type="ECO:0000256" key="4">
    <source>
        <dbReference type="PIRSR" id="PIRSR602401-1"/>
    </source>
</evidence>
<keyword evidence="4 5" id="KW-0349">Heme</keyword>
<evidence type="ECO:0000256" key="5">
    <source>
        <dbReference type="RuleBase" id="RU000461"/>
    </source>
</evidence>
<reference evidence="6 7" key="1">
    <citation type="journal article" date="2017" name="Mycologia">
        <title>Bifiguratus adelaidae, gen. et sp. nov., a new member of Mucoromycotina in endophytic and soil-dwelling habitats.</title>
        <authorList>
            <person name="Torres-Cruz T.J."/>
            <person name="Billingsley Tobias T.L."/>
            <person name="Almatruk M."/>
            <person name="Hesse C."/>
            <person name="Kuske C.R."/>
            <person name="Desiro A."/>
            <person name="Benucci G.M."/>
            <person name="Bonito G."/>
            <person name="Stajich J.E."/>
            <person name="Dunlap C."/>
            <person name="Arnold A.E."/>
            <person name="Porras-Alfaro A."/>
        </authorList>
    </citation>
    <scope>NUCLEOTIDE SEQUENCE [LARGE SCALE GENOMIC DNA]</scope>
    <source>
        <strain evidence="6 7">AZ0501</strain>
    </source>
</reference>
<name>A0A261XZC5_9FUNG</name>
<accession>A0A261XZC5</accession>
<dbReference type="InterPro" id="IPR036396">
    <property type="entry name" value="Cyt_P450_sf"/>
</dbReference>
<keyword evidence="2 5" id="KW-0560">Oxidoreductase</keyword>
<sequence>MDKLSFLPSSTRSQEALATAAALLAAYAIWRRSTKPSYKGAKALPQPPTLPLLGNVHLIGNDPLKCFEYYAQKLGPIFRFDLGSQRWVIINDAAIAYELTSKRGALYNSRPTRNPFEDIVTHHFKSLASSPYGEEWRKRRRIFMDALGARRLPKYQEYIDLEAEHLFSNIAKTQQQPTSPLPFIQLFTYNVIIKVLIDERFPSPDDPWVVREMEIGEKMFEFVSPTGNLAQIFPILGFLPQTWVGYREEDVQALSKEGYSRFETMIARLKKRLDSGEDVHCFCRDILEKEAQGELDHEEVLTMMGVTIGAGYETTSTTVTWWIAEMANHPETQARVFAELKGRVGARKFPTYEEALELPYLNATIRETMRLHPAGPFAVPHLVMDDDVYQDYHIPKDYTVILNVYGMNRDPNRFVNPTEFKPERYLDVYQPSSALANGKPDDRDHTTFGFGRRVCAGMHLAERELLVVTSVIASNFMIEPVDGPIDTEHFKLGLAMSALPYNVKFIPRS</sequence>